<evidence type="ECO:0000256" key="2">
    <source>
        <dbReference type="ARBA" id="ARBA00022598"/>
    </source>
</evidence>
<dbReference type="EMBL" id="CAJNOC010001834">
    <property type="protein sequence ID" value="CAF0894463.1"/>
    <property type="molecule type" value="Genomic_DNA"/>
</dbReference>
<dbReference type="GO" id="GO:0004827">
    <property type="term" value="F:proline-tRNA ligase activity"/>
    <property type="evidence" value="ECO:0007669"/>
    <property type="project" value="UniProtKB-EC"/>
</dbReference>
<evidence type="ECO:0000256" key="5">
    <source>
        <dbReference type="ARBA" id="ARBA00022917"/>
    </source>
</evidence>
<dbReference type="InterPro" id="IPR045864">
    <property type="entry name" value="aa-tRNA-synth_II/BPL/LPL"/>
</dbReference>
<keyword evidence="2" id="KW-0436">Ligase</keyword>
<dbReference type="InterPro" id="IPR033730">
    <property type="entry name" value="ProRS_core_prok"/>
</dbReference>
<keyword evidence="4" id="KW-0067">ATP-binding</keyword>
<evidence type="ECO:0000313" key="10">
    <source>
        <dbReference type="EMBL" id="CAF0894463.1"/>
    </source>
</evidence>
<dbReference type="GO" id="GO:0006433">
    <property type="term" value="P:prolyl-tRNA aminoacylation"/>
    <property type="evidence" value="ECO:0007669"/>
    <property type="project" value="InterPro"/>
</dbReference>
<keyword evidence="11" id="KW-1185">Reference proteome</keyword>
<sequence>MILSKNKSINLSFCRSIHFNRSSLLIPSFNQEVTKLKSDAKKQLKDNETSSVSHAILENNGFISDSGSGLTTHLPLGKRVLNKLINLIRSEMNKIQGQEIEMPSLSDLNLWTLTGRNELMGSELFRLKDRKDKELCLCPTHEEIVTNLVSKYSKSISSECIGDQKSLRLYQITRKYRDESRPKHGLLRSREFLMKDMYTFHTSEESVEQTYNDVCKAYETIFDRLNLEYKKATASCGSMGGKLSHEYHVQASVGEDKIFTCKNCSKSISIDLISEENQKNLKQNELCSVINCSNELNLNEKNSSKVIKYEKCIEIGHTFVLGDRYTKFFKVNLEKSSNVVMGCYGIGVSRLMQACVESNNINNIYPNWPIDIAPFQIAVIPAKIGSKEEEKSQILVKYLTDMFDGSVFKDDVLVDDRNWMTIGSRLIDCKLIGVPISVVLGKCIHDEQVEIVINSESLKEVLGKDKLNCHTRETAIVLKQLINDYSYMKKDKKLFNYFKNN</sequence>
<dbReference type="GO" id="GO:0005524">
    <property type="term" value="F:ATP binding"/>
    <property type="evidence" value="ECO:0007669"/>
    <property type="project" value="UniProtKB-KW"/>
</dbReference>
<evidence type="ECO:0000256" key="3">
    <source>
        <dbReference type="ARBA" id="ARBA00022741"/>
    </source>
</evidence>
<dbReference type="GO" id="GO:0005739">
    <property type="term" value="C:mitochondrion"/>
    <property type="evidence" value="ECO:0007669"/>
    <property type="project" value="TreeGrafter"/>
</dbReference>
<evidence type="ECO:0000259" key="9">
    <source>
        <dbReference type="PROSITE" id="PS50862"/>
    </source>
</evidence>
<name>A0A813Z7H9_9BILA</name>
<dbReference type="OrthoDB" id="10267474at2759"/>
<dbReference type="CDD" id="cd00779">
    <property type="entry name" value="ProRS_core_prok"/>
    <property type="match status" value="1"/>
</dbReference>
<dbReference type="Gene3D" id="3.40.50.800">
    <property type="entry name" value="Anticodon-binding domain"/>
    <property type="match status" value="1"/>
</dbReference>
<dbReference type="InterPro" id="IPR002314">
    <property type="entry name" value="aa-tRNA-synt_IIb"/>
</dbReference>
<dbReference type="AlphaFoldDB" id="A0A813Z7H9"/>
<evidence type="ECO:0000256" key="6">
    <source>
        <dbReference type="ARBA" id="ARBA00023146"/>
    </source>
</evidence>
<dbReference type="Proteomes" id="UP000663879">
    <property type="component" value="Unassembled WGS sequence"/>
</dbReference>
<dbReference type="PANTHER" id="PTHR42753:SF2">
    <property type="entry name" value="PROLINE--TRNA LIGASE"/>
    <property type="match status" value="1"/>
</dbReference>
<gene>
    <name evidence="10" type="ORF">OXX778_LOCUS11079</name>
</gene>
<evidence type="ECO:0000256" key="7">
    <source>
        <dbReference type="ARBA" id="ARBA00029731"/>
    </source>
</evidence>
<dbReference type="Pfam" id="PF00587">
    <property type="entry name" value="tRNA-synt_2b"/>
    <property type="match status" value="1"/>
</dbReference>
<dbReference type="PANTHER" id="PTHR42753">
    <property type="entry name" value="MITOCHONDRIAL RIBOSOME PROTEIN L39/PROLYL-TRNA LIGASE FAMILY MEMBER"/>
    <property type="match status" value="1"/>
</dbReference>
<keyword evidence="6" id="KW-0030">Aminoacyl-tRNA synthetase</keyword>
<dbReference type="SUPFAM" id="SSF55681">
    <property type="entry name" value="Class II aaRS and biotin synthetases"/>
    <property type="match status" value="1"/>
</dbReference>
<proteinExistence type="predicted"/>
<dbReference type="InterPro" id="IPR036621">
    <property type="entry name" value="Anticodon-bd_dom_sf"/>
</dbReference>
<evidence type="ECO:0000256" key="1">
    <source>
        <dbReference type="ARBA" id="ARBA00012831"/>
    </source>
</evidence>
<dbReference type="InterPro" id="IPR002316">
    <property type="entry name" value="Pro-tRNA-ligase_IIa"/>
</dbReference>
<dbReference type="PRINTS" id="PR01046">
    <property type="entry name" value="TRNASYNTHPRO"/>
</dbReference>
<evidence type="ECO:0000256" key="4">
    <source>
        <dbReference type="ARBA" id="ARBA00022840"/>
    </source>
</evidence>
<keyword evidence="5" id="KW-0648">Protein biosynthesis</keyword>
<accession>A0A813Z7H9</accession>
<dbReference type="SUPFAM" id="SSF52954">
    <property type="entry name" value="Class II aaRS ABD-related"/>
    <property type="match status" value="1"/>
</dbReference>
<evidence type="ECO:0000256" key="8">
    <source>
        <dbReference type="ARBA" id="ARBA00047671"/>
    </source>
</evidence>
<evidence type="ECO:0000313" key="11">
    <source>
        <dbReference type="Proteomes" id="UP000663879"/>
    </source>
</evidence>
<organism evidence="10 11">
    <name type="scientific">Brachionus calyciflorus</name>
    <dbReference type="NCBI Taxonomy" id="104777"/>
    <lineage>
        <taxon>Eukaryota</taxon>
        <taxon>Metazoa</taxon>
        <taxon>Spiralia</taxon>
        <taxon>Gnathifera</taxon>
        <taxon>Rotifera</taxon>
        <taxon>Eurotatoria</taxon>
        <taxon>Monogononta</taxon>
        <taxon>Pseudotrocha</taxon>
        <taxon>Ploima</taxon>
        <taxon>Brachionidae</taxon>
        <taxon>Brachionus</taxon>
    </lineage>
</organism>
<comment type="caution">
    <text evidence="10">The sequence shown here is derived from an EMBL/GenBank/DDBJ whole genome shotgun (WGS) entry which is preliminary data.</text>
</comment>
<reference evidence="10" key="1">
    <citation type="submission" date="2021-02" db="EMBL/GenBank/DDBJ databases">
        <authorList>
            <person name="Nowell W R."/>
        </authorList>
    </citation>
    <scope>NUCLEOTIDE SEQUENCE</scope>
    <source>
        <strain evidence="10">Ploen Becks lab</strain>
    </source>
</reference>
<dbReference type="InterPro" id="IPR006195">
    <property type="entry name" value="aa-tRNA-synth_II"/>
</dbReference>
<dbReference type="Gene3D" id="3.30.930.10">
    <property type="entry name" value="Bira Bifunctional Protein, Domain 2"/>
    <property type="match status" value="1"/>
</dbReference>
<comment type="catalytic activity">
    <reaction evidence="8">
        <text>tRNA(Pro) + L-proline + ATP = L-prolyl-tRNA(Pro) + AMP + diphosphate</text>
        <dbReference type="Rhea" id="RHEA:14305"/>
        <dbReference type="Rhea" id="RHEA-COMP:9700"/>
        <dbReference type="Rhea" id="RHEA-COMP:9702"/>
        <dbReference type="ChEBI" id="CHEBI:30616"/>
        <dbReference type="ChEBI" id="CHEBI:33019"/>
        <dbReference type="ChEBI" id="CHEBI:60039"/>
        <dbReference type="ChEBI" id="CHEBI:78442"/>
        <dbReference type="ChEBI" id="CHEBI:78532"/>
        <dbReference type="ChEBI" id="CHEBI:456215"/>
        <dbReference type="EC" id="6.1.1.15"/>
    </reaction>
</comment>
<feature type="domain" description="Aminoacyl-transfer RNA synthetases class-II family profile" evidence="9">
    <location>
        <begin position="79"/>
        <end position="366"/>
    </location>
</feature>
<protein>
    <recommendedName>
        <fullName evidence="1">proline--tRNA ligase</fullName>
        <ecNumber evidence="1">6.1.1.15</ecNumber>
    </recommendedName>
    <alternativeName>
        <fullName evidence="7">Prolyl-tRNA synthetase</fullName>
    </alternativeName>
</protein>
<dbReference type="InterPro" id="IPR050062">
    <property type="entry name" value="Pro-tRNA_synthetase"/>
</dbReference>
<dbReference type="EC" id="6.1.1.15" evidence="1"/>
<dbReference type="PROSITE" id="PS50862">
    <property type="entry name" value="AA_TRNA_LIGASE_II"/>
    <property type="match status" value="1"/>
</dbReference>
<keyword evidence="3" id="KW-0547">Nucleotide-binding</keyword>